<gene>
    <name evidence="1" type="ORF">sscle_07g058800</name>
</gene>
<evidence type="ECO:0000313" key="1">
    <source>
        <dbReference type="EMBL" id="APA11110.1"/>
    </source>
</evidence>
<protein>
    <submittedName>
        <fullName evidence="1">Uncharacterized protein</fullName>
    </submittedName>
</protein>
<dbReference type="KEGG" id="ssl:SS1G_03143"/>
<name>A0A1D9Q822_SCLS1</name>
<dbReference type="Proteomes" id="UP000177798">
    <property type="component" value="Chromosome 7"/>
</dbReference>
<reference evidence="2" key="1">
    <citation type="journal article" date="2017" name="Genome Biol. Evol.">
        <title>The complete genome sequence of the phytopathogenic fungus Sclerotinia sclerotiorum reveals insights into the genome architecture of broad host range pathogens.</title>
        <authorList>
            <person name="Derbyshire M."/>
            <person name="Denton-Giles M."/>
            <person name="Hegedus D."/>
            <person name="Seifbarghy S."/>
            <person name="Rollins J."/>
            <person name="van Kan J."/>
            <person name="Seidl M.F."/>
            <person name="Faino L."/>
            <person name="Mbengue M."/>
            <person name="Navaud O."/>
            <person name="Raffaele S."/>
            <person name="Hammond-Kosack K."/>
            <person name="Heard S."/>
            <person name="Oliver R."/>
        </authorList>
    </citation>
    <scope>NUCLEOTIDE SEQUENCE [LARGE SCALE GENOMIC DNA]</scope>
    <source>
        <strain evidence="2">ATCC 18683 / 1980 / Ss-1</strain>
    </source>
</reference>
<dbReference type="AlphaFoldDB" id="A0A1D9Q822"/>
<dbReference type="VEuPathDB" id="FungiDB:sscle_07g058800"/>
<sequence>MLRNSAEPIWTREVPGQEDGVSRNPWGFYSFNLVWDAGLGRKLMVHGGKAESMSVKG</sequence>
<accession>A0A1D9Q822</accession>
<dbReference type="EMBL" id="CP017820">
    <property type="protein sequence ID" value="APA11110.1"/>
    <property type="molecule type" value="Genomic_DNA"/>
</dbReference>
<organism evidence="1 2">
    <name type="scientific">Sclerotinia sclerotiorum (strain ATCC 18683 / 1980 / Ss-1)</name>
    <name type="common">White mold</name>
    <name type="synonym">Whetzelinia sclerotiorum</name>
    <dbReference type="NCBI Taxonomy" id="665079"/>
    <lineage>
        <taxon>Eukaryota</taxon>
        <taxon>Fungi</taxon>
        <taxon>Dikarya</taxon>
        <taxon>Ascomycota</taxon>
        <taxon>Pezizomycotina</taxon>
        <taxon>Leotiomycetes</taxon>
        <taxon>Helotiales</taxon>
        <taxon>Sclerotiniaceae</taxon>
        <taxon>Sclerotinia</taxon>
    </lineage>
</organism>
<evidence type="ECO:0000313" key="2">
    <source>
        <dbReference type="Proteomes" id="UP000177798"/>
    </source>
</evidence>
<proteinExistence type="predicted"/>
<dbReference type="RefSeq" id="XP_001595055.1">
    <property type="nucleotide sequence ID" value="XM_001595005.1"/>
</dbReference>